<reference evidence="2 3" key="1">
    <citation type="submission" date="2023-06" db="EMBL/GenBank/DDBJ databases">
        <title>A potential novel species of Streptococcus isolated from human milk sample.</title>
        <authorList>
            <person name="Nguyen H.V."/>
            <person name="Trinh A.T.V."/>
            <person name="Hoang A.T.L."/>
            <person name="Bui L.N.H."/>
            <person name="Tran Q.T.L."/>
            <person name="Trinh T."/>
        </authorList>
    </citation>
    <scope>NUCLEOTIDE SEQUENCE [LARGE SCALE GENOMIC DNA]</scope>
    <source>
        <strain evidence="2 3">VTCC 12812</strain>
    </source>
</reference>
<keyword evidence="1" id="KW-0472">Membrane</keyword>
<feature type="transmembrane region" description="Helical" evidence="1">
    <location>
        <begin position="7"/>
        <end position="28"/>
    </location>
</feature>
<name>A0ABT7LUH1_9STRE</name>
<keyword evidence="1" id="KW-1133">Transmembrane helix</keyword>
<evidence type="ECO:0000313" key="2">
    <source>
        <dbReference type="EMBL" id="MDL5042894.1"/>
    </source>
</evidence>
<comment type="caution">
    <text evidence="2">The sequence shown here is derived from an EMBL/GenBank/DDBJ whole genome shotgun (WGS) entry which is preliminary data.</text>
</comment>
<organism evidence="2 3">
    <name type="scientific">Streptococcus raffinosi</name>
    <dbReference type="NCBI Taxonomy" id="3053355"/>
    <lineage>
        <taxon>Bacteria</taxon>
        <taxon>Bacillati</taxon>
        <taxon>Bacillota</taxon>
        <taxon>Bacilli</taxon>
        <taxon>Lactobacillales</taxon>
        <taxon>Streptococcaceae</taxon>
        <taxon>Streptococcus</taxon>
    </lineage>
</organism>
<proteinExistence type="predicted"/>
<protein>
    <recommendedName>
        <fullName evidence="4">DUF4190 domain-containing protein</fullName>
    </recommendedName>
</protein>
<keyword evidence="3" id="KW-1185">Reference proteome</keyword>
<dbReference type="RefSeq" id="WP_285955488.1">
    <property type="nucleotide sequence ID" value="NZ_JASUZV010000002.1"/>
</dbReference>
<evidence type="ECO:0000313" key="3">
    <source>
        <dbReference type="Proteomes" id="UP001529255"/>
    </source>
</evidence>
<dbReference type="Proteomes" id="UP001529255">
    <property type="component" value="Unassembled WGS sequence"/>
</dbReference>
<evidence type="ECO:0008006" key="4">
    <source>
        <dbReference type="Google" id="ProtNLM"/>
    </source>
</evidence>
<evidence type="ECO:0000256" key="1">
    <source>
        <dbReference type="SAM" id="Phobius"/>
    </source>
</evidence>
<accession>A0ABT7LUH1</accession>
<feature type="transmembrane region" description="Helical" evidence="1">
    <location>
        <begin position="48"/>
        <end position="70"/>
    </location>
</feature>
<dbReference type="EMBL" id="JASUZV010000002">
    <property type="protein sequence ID" value="MDL5042894.1"/>
    <property type="molecule type" value="Genomic_DNA"/>
</dbReference>
<sequence length="75" mass="7585">MEVVTKIITVMGALVAIGGLGWAFVGAIEFFQGKKNQNPQQTDNGMAGMVYGGGLAVVASGIAAAIVAAINSIQF</sequence>
<gene>
    <name evidence="2" type="ORF">QRD39_02065</name>
</gene>
<keyword evidence="1" id="KW-0812">Transmembrane</keyword>